<evidence type="ECO:0000256" key="2">
    <source>
        <dbReference type="ARBA" id="ARBA00022670"/>
    </source>
</evidence>
<dbReference type="GO" id="GO:0016020">
    <property type="term" value="C:membrane"/>
    <property type="evidence" value="ECO:0007669"/>
    <property type="project" value="TreeGrafter"/>
</dbReference>
<dbReference type="PANTHER" id="PTHR22726">
    <property type="entry name" value="METALLOENDOPEPTIDASE OMA1"/>
    <property type="match status" value="1"/>
</dbReference>
<keyword evidence="4" id="KW-0378">Hydrolase</keyword>
<proteinExistence type="predicted"/>
<dbReference type="GO" id="GO:0004222">
    <property type="term" value="F:metalloendopeptidase activity"/>
    <property type="evidence" value="ECO:0007669"/>
    <property type="project" value="InterPro"/>
</dbReference>
<dbReference type="Gene3D" id="3.30.2010.10">
    <property type="entry name" value="Metalloproteases ('zincins'), catalytic domain"/>
    <property type="match status" value="1"/>
</dbReference>
<organism evidence="9 10">
    <name type="scientific">Thermosulfidibacter takaii (strain DSM 17441 / JCM 13301 / NBRC 103674 / ABI70S6)</name>
    <dbReference type="NCBI Taxonomy" id="1298851"/>
    <lineage>
        <taxon>Bacteria</taxon>
        <taxon>Pseudomonadati</taxon>
        <taxon>Thermosulfidibacterota</taxon>
        <taxon>Thermosulfidibacteria</taxon>
        <taxon>Thermosulfidibacterales</taxon>
        <taxon>Thermosulfidibacteraceae</taxon>
    </lineage>
</organism>
<dbReference type="PANTHER" id="PTHR22726:SF24">
    <property type="entry name" value="M48 FAMILY METALLOPEPTIDASE"/>
    <property type="match status" value="1"/>
</dbReference>
<evidence type="ECO:0000256" key="1">
    <source>
        <dbReference type="ARBA" id="ARBA00001947"/>
    </source>
</evidence>
<feature type="chain" id="PRO_5006616337" description="Peptidase M48 domain-containing protein" evidence="7">
    <location>
        <begin position="20"/>
        <end position="443"/>
    </location>
</feature>
<comment type="cofactor">
    <cofactor evidence="1">
        <name>Zn(2+)</name>
        <dbReference type="ChEBI" id="CHEBI:29105"/>
    </cofactor>
</comment>
<dbReference type="STRING" id="1298851.TST_0756"/>
<dbReference type="GO" id="GO:0046872">
    <property type="term" value="F:metal ion binding"/>
    <property type="evidence" value="ECO:0007669"/>
    <property type="project" value="UniProtKB-KW"/>
</dbReference>
<protein>
    <recommendedName>
        <fullName evidence="8">Peptidase M48 domain-containing protein</fullName>
    </recommendedName>
</protein>
<keyword evidence="3" id="KW-0479">Metal-binding</keyword>
<evidence type="ECO:0000256" key="5">
    <source>
        <dbReference type="ARBA" id="ARBA00022833"/>
    </source>
</evidence>
<dbReference type="AlphaFoldDB" id="A0A0S3QT91"/>
<dbReference type="InterPro" id="IPR001915">
    <property type="entry name" value="Peptidase_M48"/>
</dbReference>
<keyword evidence="5" id="KW-0862">Zinc</keyword>
<accession>A0A0S3QT91</accession>
<evidence type="ECO:0000259" key="8">
    <source>
        <dbReference type="Pfam" id="PF01435"/>
    </source>
</evidence>
<dbReference type="RefSeq" id="WP_068549556.1">
    <property type="nucleotide sequence ID" value="NZ_AP013035.1"/>
</dbReference>
<sequence>MVKSKLTIFFLSLFMFACAVNPVTKKRELILISKSKEKQIGKEAALVLSKESLSEGPFLKTGWPVDYLQTILNKFMPYYERRNELPVQVQISTAAVPNAWAVPGYITVNVGIIPCLGNEAQLAFILGHELGHIAAMHTAERYTQSILLNLGTQALDVFVGRVAAMLGSAASTLYIASYSRGQELMADQLGQKYMALAGYDPYQSIEAMKSIEQCAKAYGAKESRGFLEKLLADHPGTEKRIKELRFHALNYNRTNYVGSEVQFQRLKKWATPRTSVLKKLENAITLAAKGKYEKADKIIQKTLNKIPADFETPFKTKAYALSAFAYIKLEDYPMAWNLALKATKYMPDYYVAYKIAGIAGLREESKEGYKVAERAFEACLYGKYKDKDYNTILRRKPIDDLCLKGALIASCRLHHEDKCHKYCKIFYKKFGGFTKSVIKYCLR</sequence>
<dbReference type="Gene3D" id="1.25.40.10">
    <property type="entry name" value="Tetratricopeptide repeat domain"/>
    <property type="match status" value="1"/>
</dbReference>
<evidence type="ECO:0000313" key="10">
    <source>
        <dbReference type="Proteomes" id="UP000063234"/>
    </source>
</evidence>
<keyword evidence="6" id="KW-0482">Metalloprotease</keyword>
<keyword evidence="2" id="KW-0645">Protease</keyword>
<dbReference type="Pfam" id="PF01435">
    <property type="entry name" value="Peptidase_M48"/>
    <property type="match status" value="1"/>
</dbReference>
<keyword evidence="10" id="KW-1185">Reference proteome</keyword>
<dbReference type="KEGG" id="ttk:TST_0756"/>
<feature type="domain" description="Peptidase M48" evidence="8">
    <location>
        <begin position="67"/>
        <end position="245"/>
    </location>
</feature>
<dbReference type="SUPFAM" id="SSF48452">
    <property type="entry name" value="TPR-like"/>
    <property type="match status" value="1"/>
</dbReference>
<dbReference type="PROSITE" id="PS51257">
    <property type="entry name" value="PROKAR_LIPOPROTEIN"/>
    <property type="match status" value="1"/>
</dbReference>
<evidence type="ECO:0000256" key="7">
    <source>
        <dbReference type="SAM" id="SignalP"/>
    </source>
</evidence>
<evidence type="ECO:0000256" key="4">
    <source>
        <dbReference type="ARBA" id="ARBA00022801"/>
    </source>
</evidence>
<dbReference type="GO" id="GO:0051603">
    <property type="term" value="P:proteolysis involved in protein catabolic process"/>
    <property type="evidence" value="ECO:0007669"/>
    <property type="project" value="TreeGrafter"/>
</dbReference>
<reference evidence="10" key="1">
    <citation type="journal article" date="2018" name="Science">
        <title>A primordial and reversible TCA cycle in a facultatively chemolithoautotrophic thermophile.</title>
        <authorList>
            <person name="Nunoura T."/>
            <person name="Chikaraishi Y."/>
            <person name="Izaki R."/>
            <person name="Suwa T."/>
            <person name="Sato T."/>
            <person name="Harada T."/>
            <person name="Mori K."/>
            <person name="Kato Y."/>
            <person name="Miyazaki M."/>
            <person name="Shimamura S."/>
            <person name="Yanagawa K."/>
            <person name="Shuto A."/>
            <person name="Ohkouchi N."/>
            <person name="Fujita N."/>
            <person name="Takaki Y."/>
            <person name="Atomi H."/>
            <person name="Takai K."/>
        </authorList>
    </citation>
    <scope>NUCLEOTIDE SEQUENCE [LARGE SCALE GENOMIC DNA]</scope>
    <source>
        <strain evidence="10">DSM 17441 / JCM 13301 / NBRC 103674 / ABI70S6</strain>
    </source>
</reference>
<dbReference type="InterPro" id="IPR011990">
    <property type="entry name" value="TPR-like_helical_dom_sf"/>
</dbReference>
<gene>
    <name evidence="9" type="ORF">TST_0756</name>
</gene>
<dbReference type="InterPro" id="IPR051156">
    <property type="entry name" value="Mito/Outer_Membr_Metalloprot"/>
</dbReference>
<dbReference type="OrthoDB" id="9810445at2"/>
<evidence type="ECO:0000256" key="3">
    <source>
        <dbReference type="ARBA" id="ARBA00022723"/>
    </source>
</evidence>
<evidence type="ECO:0000256" key="6">
    <source>
        <dbReference type="ARBA" id="ARBA00023049"/>
    </source>
</evidence>
<dbReference type="Proteomes" id="UP000063234">
    <property type="component" value="Chromosome"/>
</dbReference>
<keyword evidence="7" id="KW-0732">Signal</keyword>
<dbReference type="EMBL" id="AP013035">
    <property type="protein sequence ID" value="BAT71561.1"/>
    <property type="molecule type" value="Genomic_DNA"/>
</dbReference>
<name>A0A0S3QT91_THET7</name>
<evidence type="ECO:0000313" key="9">
    <source>
        <dbReference type="EMBL" id="BAT71561.1"/>
    </source>
</evidence>
<dbReference type="CDD" id="cd07331">
    <property type="entry name" value="M48C_Oma1_like"/>
    <property type="match status" value="1"/>
</dbReference>
<feature type="signal peptide" evidence="7">
    <location>
        <begin position="1"/>
        <end position="19"/>
    </location>
</feature>